<dbReference type="PANTHER" id="PTHR10430">
    <property type="entry name" value="PEROXIREDOXIN"/>
    <property type="match status" value="1"/>
</dbReference>
<reference evidence="5 6" key="1">
    <citation type="submission" date="2020-04" db="EMBL/GenBank/DDBJ databases">
        <title>Plant Genome Project.</title>
        <authorList>
            <person name="Zhang R.-G."/>
        </authorList>
    </citation>
    <scope>NUCLEOTIDE SEQUENCE [LARGE SCALE GENOMIC DNA]</scope>
    <source>
        <strain evidence="5">YNK0</strain>
        <tissue evidence="5">Leaf</tissue>
    </source>
</reference>
<dbReference type="EMBL" id="JABCRI010000016">
    <property type="protein sequence ID" value="KAF8392430.1"/>
    <property type="molecule type" value="Genomic_DNA"/>
</dbReference>
<keyword evidence="6" id="KW-1185">Reference proteome</keyword>
<dbReference type="AlphaFoldDB" id="A0A834YSK3"/>
<dbReference type="PANTHER" id="PTHR10430:SF34">
    <property type="entry name" value="PEROXIREDOXIN-2F, MITOCHONDRIAL"/>
    <property type="match status" value="1"/>
</dbReference>
<dbReference type="InterPro" id="IPR037944">
    <property type="entry name" value="PRX5-like"/>
</dbReference>
<sequence>MKSMLVGLRIVSSRAFASLSVGSDIVSAAPHVSLQKARSWDEGVSSKTNKLSSLGSLKVSFFLSCFFLKKNSHFLWFVLVFVAVYWIIEFNGDFDGSFHKSLDLGLDLSAALLGPRSQRWSAYVVDGKVKVLNIESTV</sequence>
<evidence type="ECO:0000313" key="6">
    <source>
        <dbReference type="Proteomes" id="UP000655225"/>
    </source>
</evidence>
<keyword evidence="2" id="KW-0049">Antioxidant</keyword>
<evidence type="ECO:0000256" key="4">
    <source>
        <dbReference type="SAM" id="Phobius"/>
    </source>
</evidence>
<evidence type="ECO:0000256" key="3">
    <source>
        <dbReference type="ARBA" id="ARBA00023002"/>
    </source>
</evidence>
<dbReference type="GO" id="GO:0034599">
    <property type="term" value="P:cellular response to oxidative stress"/>
    <property type="evidence" value="ECO:0007669"/>
    <property type="project" value="InterPro"/>
</dbReference>
<evidence type="ECO:0000313" key="5">
    <source>
        <dbReference type="EMBL" id="KAF8392430.1"/>
    </source>
</evidence>
<evidence type="ECO:0000256" key="1">
    <source>
        <dbReference type="ARBA" id="ARBA00022559"/>
    </source>
</evidence>
<dbReference type="GO" id="GO:0005739">
    <property type="term" value="C:mitochondrion"/>
    <property type="evidence" value="ECO:0007669"/>
    <property type="project" value="TreeGrafter"/>
</dbReference>
<name>A0A834YSK3_TETSI</name>
<gene>
    <name evidence="5" type="ORF">HHK36_022772</name>
</gene>
<proteinExistence type="predicted"/>
<dbReference type="OMA" id="RWSAYIV"/>
<comment type="caution">
    <text evidence="5">The sequence shown here is derived from an EMBL/GenBank/DDBJ whole genome shotgun (WGS) entry which is preliminary data.</text>
</comment>
<dbReference type="GO" id="GO:0045454">
    <property type="term" value="P:cell redox homeostasis"/>
    <property type="evidence" value="ECO:0007669"/>
    <property type="project" value="TreeGrafter"/>
</dbReference>
<keyword evidence="3" id="KW-0560">Oxidoreductase</keyword>
<organism evidence="5 6">
    <name type="scientific">Tetracentron sinense</name>
    <name type="common">Spur-leaf</name>
    <dbReference type="NCBI Taxonomy" id="13715"/>
    <lineage>
        <taxon>Eukaryota</taxon>
        <taxon>Viridiplantae</taxon>
        <taxon>Streptophyta</taxon>
        <taxon>Embryophyta</taxon>
        <taxon>Tracheophyta</taxon>
        <taxon>Spermatophyta</taxon>
        <taxon>Magnoliopsida</taxon>
        <taxon>Trochodendrales</taxon>
        <taxon>Trochodendraceae</taxon>
        <taxon>Tetracentron</taxon>
    </lineage>
</organism>
<protein>
    <submittedName>
        <fullName evidence="5">Uncharacterized protein</fullName>
    </submittedName>
</protein>
<keyword evidence="1" id="KW-0575">Peroxidase</keyword>
<accession>A0A834YSK3</accession>
<dbReference type="GO" id="GO:0042744">
    <property type="term" value="P:hydrogen peroxide catabolic process"/>
    <property type="evidence" value="ECO:0007669"/>
    <property type="project" value="TreeGrafter"/>
</dbReference>
<dbReference type="OrthoDB" id="1882547at2759"/>
<keyword evidence="4" id="KW-1133">Transmembrane helix</keyword>
<dbReference type="GO" id="GO:0008379">
    <property type="term" value="F:thioredoxin peroxidase activity"/>
    <property type="evidence" value="ECO:0007669"/>
    <property type="project" value="InterPro"/>
</dbReference>
<feature type="transmembrane region" description="Helical" evidence="4">
    <location>
        <begin position="75"/>
        <end position="92"/>
    </location>
</feature>
<dbReference type="Gene3D" id="3.40.30.10">
    <property type="entry name" value="Glutaredoxin"/>
    <property type="match status" value="2"/>
</dbReference>
<dbReference type="Proteomes" id="UP000655225">
    <property type="component" value="Unassembled WGS sequence"/>
</dbReference>
<evidence type="ECO:0000256" key="2">
    <source>
        <dbReference type="ARBA" id="ARBA00022862"/>
    </source>
</evidence>
<keyword evidence="4" id="KW-0472">Membrane</keyword>
<keyword evidence="4" id="KW-0812">Transmembrane</keyword>